<evidence type="ECO:0000313" key="4">
    <source>
        <dbReference type="Proteomes" id="UP000051802"/>
    </source>
</evidence>
<evidence type="ECO:0000256" key="2">
    <source>
        <dbReference type="SAM" id="Phobius"/>
    </source>
</evidence>
<reference evidence="3 4" key="1">
    <citation type="submission" date="2015-10" db="EMBL/GenBank/DDBJ databases">
        <title>Genome sequencing and analysis of members of genus Stenotrophomonas.</title>
        <authorList>
            <person name="Patil P.P."/>
            <person name="Midha S."/>
            <person name="Patil P.B."/>
        </authorList>
    </citation>
    <scope>NUCLEOTIDE SEQUENCE [LARGE SCALE GENOMIC DNA]</scope>
    <source>
        <strain evidence="3 4">JCM 16536</strain>
    </source>
</reference>
<evidence type="ECO:0000313" key="3">
    <source>
        <dbReference type="EMBL" id="KRG38912.1"/>
    </source>
</evidence>
<keyword evidence="2" id="KW-1133">Transmembrane helix</keyword>
<dbReference type="OrthoDB" id="5966099at2"/>
<gene>
    <name evidence="3" type="ORF">ARC20_14115</name>
</gene>
<keyword evidence="2" id="KW-0812">Transmembrane</keyword>
<proteinExistence type="predicted"/>
<dbReference type="RefSeq" id="WP_057648296.1">
    <property type="nucleotide sequence ID" value="NZ_LLXU01000110.1"/>
</dbReference>
<feature type="region of interest" description="Disordered" evidence="1">
    <location>
        <begin position="172"/>
        <end position="199"/>
    </location>
</feature>
<dbReference type="STRING" id="676599.ARC20_14115"/>
<keyword evidence="4" id="KW-1185">Reference proteome</keyword>
<dbReference type="AlphaFoldDB" id="A0A0R0A105"/>
<name>A0A0R0A105_9GAMM</name>
<keyword evidence="2" id="KW-0472">Membrane</keyword>
<protein>
    <submittedName>
        <fullName evidence="3">Uncharacterized protein</fullName>
    </submittedName>
</protein>
<dbReference type="EMBL" id="LLXU01000110">
    <property type="protein sequence ID" value="KRG38912.1"/>
    <property type="molecule type" value="Genomic_DNA"/>
</dbReference>
<sequence length="336" mass="36170">MSARSAADSAASPTALSAFLKGVERRADTLANLQCGDLEQAERGLAATFRAFQARAGEWPMAVWPNRFWALLAATPALREPGRTPHWPEGLVALAPLAAEDRLALLLRIVVGLDEDAAADVLGVDVEAYRRALARACPRDAAGHPDAQAWRELAEAAQRQLRELPPARLERLAELREPRPTATPLRAERDRPAAPRTPRERRRFRWRPWMAGVVVVALVLAALAWWLGNRHHVVLPPEPVSQAPAGALHVTDAAPAVVEELPAEDLPDPQESRTPGPGADAADAAMLADPDLALARQADFYAWFAAGGPVPADESEPRPTAPDLAAAGMETVTDDE</sequence>
<organism evidence="3 4">
    <name type="scientific">Stenotrophomonas panacihumi</name>
    <dbReference type="NCBI Taxonomy" id="676599"/>
    <lineage>
        <taxon>Bacteria</taxon>
        <taxon>Pseudomonadati</taxon>
        <taxon>Pseudomonadota</taxon>
        <taxon>Gammaproteobacteria</taxon>
        <taxon>Lysobacterales</taxon>
        <taxon>Lysobacteraceae</taxon>
        <taxon>Stenotrophomonas</taxon>
    </lineage>
</organism>
<accession>A0A0R0A105</accession>
<dbReference type="Proteomes" id="UP000051802">
    <property type="component" value="Unassembled WGS sequence"/>
</dbReference>
<evidence type="ECO:0000256" key="1">
    <source>
        <dbReference type="SAM" id="MobiDB-lite"/>
    </source>
</evidence>
<comment type="caution">
    <text evidence="3">The sequence shown here is derived from an EMBL/GenBank/DDBJ whole genome shotgun (WGS) entry which is preliminary data.</text>
</comment>
<feature type="transmembrane region" description="Helical" evidence="2">
    <location>
        <begin position="209"/>
        <end position="228"/>
    </location>
</feature>
<feature type="region of interest" description="Disordered" evidence="1">
    <location>
        <begin position="308"/>
        <end position="336"/>
    </location>
</feature>